<dbReference type="EMBL" id="UZAG01004842">
    <property type="protein sequence ID" value="VDO17256.1"/>
    <property type="molecule type" value="Genomic_DNA"/>
</dbReference>
<evidence type="ECO:0000313" key="2">
    <source>
        <dbReference type="Proteomes" id="UP000280834"/>
    </source>
</evidence>
<dbReference type="Proteomes" id="UP000280834">
    <property type="component" value="Unassembled WGS sequence"/>
</dbReference>
<gene>
    <name evidence="1" type="ORF">BTMF_LOCUS4760</name>
</gene>
<organism evidence="3">
    <name type="scientific">Brugia timori</name>
    <dbReference type="NCBI Taxonomy" id="42155"/>
    <lineage>
        <taxon>Eukaryota</taxon>
        <taxon>Metazoa</taxon>
        <taxon>Ecdysozoa</taxon>
        <taxon>Nematoda</taxon>
        <taxon>Chromadorea</taxon>
        <taxon>Rhabditida</taxon>
        <taxon>Spirurina</taxon>
        <taxon>Spiruromorpha</taxon>
        <taxon>Filarioidea</taxon>
        <taxon>Onchocercidae</taxon>
        <taxon>Brugia</taxon>
    </lineage>
</organism>
<protein>
    <submittedName>
        <fullName evidence="3">SsrA-binding protein</fullName>
    </submittedName>
</protein>
<evidence type="ECO:0000313" key="1">
    <source>
        <dbReference type="EMBL" id="VDO17256.1"/>
    </source>
</evidence>
<reference evidence="1 2" key="2">
    <citation type="submission" date="2018-11" db="EMBL/GenBank/DDBJ databases">
        <authorList>
            <consortium name="Pathogen Informatics"/>
        </authorList>
    </citation>
    <scope>NUCLEOTIDE SEQUENCE [LARGE SCALE GENOMIC DNA]</scope>
</reference>
<reference evidence="3" key="1">
    <citation type="submission" date="2017-02" db="UniProtKB">
        <authorList>
            <consortium name="WormBaseParasite"/>
        </authorList>
    </citation>
    <scope>IDENTIFICATION</scope>
</reference>
<dbReference type="AlphaFoldDB" id="A0A0R3QGH8"/>
<dbReference type="WBParaSite" id="BTMF_0000547801-mRNA-1">
    <property type="protein sequence ID" value="BTMF_0000547801-mRNA-1"/>
    <property type="gene ID" value="BTMF_0000547801"/>
</dbReference>
<proteinExistence type="predicted"/>
<accession>A0A0R3QGH8</accession>
<name>A0A0R3QGH8_9BILA</name>
<keyword evidence="2" id="KW-1185">Reference proteome</keyword>
<sequence length="37" mass="4305">MKANNLAKTMKANDLAKTISHYYFISKSIRYLLGRDK</sequence>
<evidence type="ECO:0000313" key="3">
    <source>
        <dbReference type="WBParaSite" id="BTMF_0000547801-mRNA-1"/>
    </source>
</evidence>